<evidence type="ECO:0000313" key="1">
    <source>
        <dbReference type="EMBL" id="MPN51190.1"/>
    </source>
</evidence>
<protein>
    <submittedName>
        <fullName evidence="1">Uncharacterized protein</fullName>
    </submittedName>
</protein>
<sequence>MHALICAIEHLTAHPLKVISQAQGLAHTHILEQLTPRIQEKTLKARGQLVLERALDQFARGEAPPRQTPGPVARAVDAHEIELAGLECLQPRRVVLVDLDGDSVKIGQADTHR</sequence>
<proteinExistence type="predicted"/>
<reference evidence="1" key="1">
    <citation type="submission" date="2019-08" db="EMBL/GenBank/DDBJ databases">
        <authorList>
            <person name="Kucharzyk K."/>
            <person name="Murdoch R.W."/>
            <person name="Higgins S."/>
            <person name="Loffler F."/>
        </authorList>
    </citation>
    <scope>NUCLEOTIDE SEQUENCE</scope>
</reference>
<dbReference type="AlphaFoldDB" id="A0A645IJ79"/>
<name>A0A645IJ79_9ZZZZ</name>
<dbReference type="EMBL" id="VSSQ01116047">
    <property type="protein sequence ID" value="MPN51190.1"/>
    <property type="molecule type" value="Genomic_DNA"/>
</dbReference>
<organism evidence="1">
    <name type="scientific">bioreactor metagenome</name>
    <dbReference type="NCBI Taxonomy" id="1076179"/>
    <lineage>
        <taxon>unclassified sequences</taxon>
        <taxon>metagenomes</taxon>
        <taxon>ecological metagenomes</taxon>
    </lineage>
</organism>
<gene>
    <name evidence="1" type="ORF">SDC9_198832</name>
</gene>
<comment type="caution">
    <text evidence="1">The sequence shown here is derived from an EMBL/GenBank/DDBJ whole genome shotgun (WGS) entry which is preliminary data.</text>
</comment>
<accession>A0A645IJ79</accession>